<reference evidence="1 2" key="1">
    <citation type="submission" date="2019-08" db="EMBL/GenBank/DDBJ databases">
        <title>Selenomonas sp. mPRGC5 and Selenomonas sp. mPRGC8 isolated from ruminal fluid of dairy goat (Capra hircus).</title>
        <authorList>
            <person name="Poothong S."/>
            <person name="Nuengjamnong C."/>
            <person name="Tanasupawat S."/>
        </authorList>
    </citation>
    <scope>NUCLEOTIDE SEQUENCE [LARGE SCALE GENOMIC DNA]</scope>
    <source>
        <strain evidence="2">mPRGC5</strain>
    </source>
</reference>
<gene>
    <name evidence="1" type="ORF">FZ040_02690</name>
</gene>
<comment type="caution">
    <text evidence="1">The sequence shown here is derived from an EMBL/GenBank/DDBJ whole genome shotgun (WGS) entry which is preliminary data.</text>
</comment>
<accession>A0A5D6W9K4</accession>
<dbReference type="OrthoDB" id="3174733at2"/>
<organism evidence="1 2">
    <name type="scientific">Selenomonas ruminis</name>
    <dbReference type="NCBI Taxonomy" id="2593411"/>
    <lineage>
        <taxon>Bacteria</taxon>
        <taxon>Bacillati</taxon>
        <taxon>Bacillota</taxon>
        <taxon>Negativicutes</taxon>
        <taxon>Selenomonadales</taxon>
        <taxon>Selenomonadaceae</taxon>
        <taxon>Selenomonas</taxon>
    </lineage>
</organism>
<dbReference type="AlphaFoldDB" id="A0A5D6W9K4"/>
<protein>
    <submittedName>
        <fullName evidence="1">Transcriptional regulator</fullName>
    </submittedName>
</protein>
<evidence type="ECO:0000313" key="1">
    <source>
        <dbReference type="EMBL" id="TYZ24963.1"/>
    </source>
</evidence>
<evidence type="ECO:0000313" key="2">
    <source>
        <dbReference type="Proteomes" id="UP000323646"/>
    </source>
</evidence>
<dbReference type="RefSeq" id="WP_149170582.1">
    <property type="nucleotide sequence ID" value="NZ_VTOY01000001.1"/>
</dbReference>
<dbReference type="EMBL" id="VTOY01000001">
    <property type="protein sequence ID" value="TYZ24963.1"/>
    <property type="molecule type" value="Genomic_DNA"/>
</dbReference>
<name>A0A5D6W9K4_9FIRM</name>
<dbReference type="Proteomes" id="UP000323646">
    <property type="component" value="Unassembled WGS sequence"/>
</dbReference>
<sequence length="61" mass="7187">MEATPKAATWYNVRDVMAMMDVKESKAYEIIVQLNKELQEKGYMTIGGRVSRKYFNERFYG</sequence>
<keyword evidence="2" id="KW-1185">Reference proteome</keyword>
<proteinExistence type="predicted"/>